<proteinExistence type="predicted"/>
<evidence type="ECO:0000313" key="1">
    <source>
        <dbReference type="EMBL" id="VAW31276.1"/>
    </source>
</evidence>
<dbReference type="InterPro" id="IPR041881">
    <property type="entry name" value="PqqD_sf"/>
</dbReference>
<gene>
    <name evidence="1" type="ORF">MNBD_CHLOROFLEXI01-813</name>
</gene>
<accession>A0A3B0VGT3</accession>
<dbReference type="EMBL" id="UOEU01000190">
    <property type="protein sequence ID" value="VAW31276.1"/>
    <property type="molecule type" value="Genomic_DNA"/>
</dbReference>
<dbReference type="Pfam" id="PF05402">
    <property type="entry name" value="PqqD"/>
    <property type="match status" value="1"/>
</dbReference>
<reference evidence="1" key="1">
    <citation type="submission" date="2018-06" db="EMBL/GenBank/DDBJ databases">
        <authorList>
            <person name="Zhirakovskaya E."/>
        </authorList>
    </citation>
    <scope>NUCLEOTIDE SEQUENCE</scope>
</reference>
<name>A0A3B0VGT3_9ZZZZ</name>
<sequence>MDKKSVLQQAESVTFEVVADEAILIDINTGTYFSLNEIGTEFWEMLDGRQTIEQQAATLAAKYEVAPEMVVSDLLELAEEMAKDNLITIS</sequence>
<dbReference type="InterPro" id="IPR008792">
    <property type="entry name" value="PQQD"/>
</dbReference>
<organism evidence="1">
    <name type="scientific">hydrothermal vent metagenome</name>
    <dbReference type="NCBI Taxonomy" id="652676"/>
    <lineage>
        <taxon>unclassified sequences</taxon>
        <taxon>metagenomes</taxon>
        <taxon>ecological metagenomes</taxon>
    </lineage>
</organism>
<evidence type="ECO:0008006" key="2">
    <source>
        <dbReference type="Google" id="ProtNLM"/>
    </source>
</evidence>
<dbReference type="Gene3D" id="1.10.10.1150">
    <property type="entry name" value="Coenzyme PQQ synthesis protein D (PqqD)"/>
    <property type="match status" value="1"/>
</dbReference>
<protein>
    <recommendedName>
        <fullName evidence="2">Coenzyme PQQ synthesis protein D (PqqD)</fullName>
    </recommendedName>
</protein>
<dbReference type="AlphaFoldDB" id="A0A3B0VGT3"/>